<feature type="transmembrane region" description="Helical" evidence="1">
    <location>
        <begin position="323"/>
        <end position="343"/>
    </location>
</feature>
<accession>A0ABM4BTS9</accession>
<keyword evidence="1" id="KW-0812">Transmembrane</keyword>
<keyword evidence="1" id="KW-1133">Transmembrane helix</keyword>
<dbReference type="PANTHER" id="PTHR19346:SF4">
    <property type="entry name" value="SUGAR PHOSPHATE TRANSPORTER DOMAIN-CONTAINING PROTEIN"/>
    <property type="match status" value="1"/>
</dbReference>
<protein>
    <submittedName>
        <fullName evidence="3">Solute carrier family 35 member F4 isoform X2</fullName>
    </submittedName>
</protein>
<dbReference type="RefSeq" id="XP_065652556.1">
    <property type="nucleotide sequence ID" value="XM_065796484.1"/>
</dbReference>
<feature type="transmembrane region" description="Helical" evidence="1">
    <location>
        <begin position="254"/>
        <end position="274"/>
    </location>
</feature>
<reference evidence="3" key="1">
    <citation type="submission" date="2025-08" db="UniProtKB">
        <authorList>
            <consortium name="RefSeq"/>
        </authorList>
    </citation>
    <scope>IDENTIFICATION</scope>
</reference>
<feature type="transmembrane region" description="Helical" evidence="1">
    <location>
        <begin position="197"/>
        <end position="220"/>
    </location>
</feature>
<feature type="transmembrane region" description="Helical" evidence="1">
    <location>
        <begin position="227"/>
        <end position="248"/>
    </location>
</feature>
<feature type="transmembrane region" description="Helical" evidence="1">
    <location>
        <begin position="80"/>
        <end position="98"/>
    </location>
</feature>
<feature type="transmembrane region" description="Helical" evidence="1">
    <location>
        <begin position="286"/>
        <end position="311"/>
    </location>
</feature>
<feature type="transmembrane region" description="Helical" evidence="1">
    <location>
        <begin position="168"/>
        <end position="191"/>
    </location>
</feature>
<name>A0ABM4BTS9_HYDVU</name>
<gene>
    <name evidence="3" type="primary">LOC105844863</name>
</gene>
<dbReference type="InterPro" id="IPR026505">
    <property type="entry name" value="Solute_c_fam_35_mem_F3/F4"/>
</dbReference>
<keyword evidence="2" id="KW-1185">Reference proteome</keyword>
<dbReference type="InterPro" id="IPR037185">
    <property type="entry name" value="EmrE-like"/>
</dbReference>
<evidence type="ECO:0000256" key="1">
    <source>
        <dbReference type="SAM" id="Phobius"/>
    </source>
</evidence>
<sequence>MFIGWLNPGMNEQISMTSVNNLYDRNLADTHSGSVLHIDSHPEDQKEDYHEAIKIIDEKIATANSDVPSSSKKLCGCSASAIKVVTGIVIIILISMSSTGATQTGKSVFSKNFKAPFFTTWVSTCFMAVTYPVFMISLLFKKSAFRLRSFLQKSELLFGSQGFCVQRLFYFSLRYTLPFCVLWLLTNYLYYLSLEKLLPGTITAVFSSSSCFVYIFSLIFLKDTFYVIRLISILLSIGGIVVFSYTLGFGSVNTYGIIYIILSSIGAASYQVSFKRVIGSPSGCQVALFLTVLGGLCFLLFWPVVLIIAYYDYEVIEFSKIPWGFLIGTSLFGVVFNFLINFGISLTFPLFISIGALLGIPFNAVVDALFRGSKFGIYEIGAFLLIIFGFILMLIPNNVLEKYEKKLFCKYSSLRQRRKTDSLSMPE</sequence>
<dbReference type="Proteomes" id="UP001652625">
    <property type="component" value="Chromosome 04"/>
</dbReference>
<proteinExistence type="predicted"/>
<evidence type="ECO:0000313" key="2">
    <source>
        <dbReference type="Proteomes" id="UP001652625"/>
    </source>
</evidence>
<dbReference type="GeneID" id="105844863"/>
<keyword evidence="1" id="KW-0472">Membrane</keyword>
<dbReference type="SUPFAM" id="SSF103481">
    <property type="entry name" value="Multidrug resistance efflux transporter EmrE"/>
    <property type="match status" value="1"/>
</dbReference>
<organism evidence="2 3">
    <name type="scientific">Hydra vulgaris</name>
    <name type="common">Hydra</name>
    <name type="synonym">Hydra attenuata</name>
    <dbReference type="NCBI Taxonomy" id="6087"/>
    <lineage>
        <taxon>Eukaryota</taxon>
        <taxon>Metazoa</taxon>
        <taxon>Cnidaria</taxon>
        <taxon>Hydrozoa</taxon>
        <taxon>Hydroidolina</taxon>
        <taxon>Anthoathecata</taxon>
        <taxon>Aplanulata</taxon>
        <taxon>Hydridae</taxon>
        <taxon>Hydra</taxon>
    </lineage>
</organism>
<evidence type="ECO:0000313" key="3">
    <source>
        <dbReference type="RefSeq" id="XP_065652556.1"/>
    </source>
</evidence>
<dbReference type="PANTHER" id="PTHR19346">
    <property type="entry name" value="SUGAR PHOSPHATE TRANSPORTER DOMAIN-CONTAINING PROTEIN"/>
    <property type="match status" value="1"/>
</dbReference>
<feature type="transmembrane region" description="Helical" evidence="1">
    <location>
        <begin position="118"/>
        <end position="140"/>
    </location>
</feature>
<feature type="transmembrane region" description="Helical" evidence="1">
    <location>
        <begin position="350"/>
        <end position="370"/>
    </location>
</feature>
<feature type="transmembrane region" description="Helical" evidence="1">
    <location>
        <begin position="376"/>
        <end position="395"/>
    </location>
</feature>